<feature type="chain" id="PRO_5036393660" evidence="2">
    <location>
        <begin position="19"/>
        <end position="190"/>
    </location>
</feature>
<feature type="compositionally biased region" description="Basic and acidic residues" evidence="1">
    <location>
        <begin position="149"/>
        <end position="170"/>
    </location>
</feature>
<organism evidence="4">
    <name type="scientific">Attheya septentrionalis</name>
    <dbReference type="NCBI Taxonomy" id="420275"/>
    <lineage>
        <taxon>Eukaryota</taxon>
        <taxon>Sar</taxon>
        <taxon>Stramenopiles</taxon>
        <taxon>Ochrophyta</taxon>
        <taxon>Bacillariophyta</taxon>
        <taxon>Coscinodiscophyceae</taxon>
        <taxon>Chaetocerotophycidae</taxon>
        <taxon>Chaetocerotales</taxon>
        <taxon>Attheyaceae</taxon>
        <taxon>Attheya</taxon>
    </lineage>
</organism>
<feature type="signal peptide" evidence="2">
    <location>
        <begin position="1"/>
        <end position="18"/>
    </location>
</feature>
<protein>
    <submittedName>
        <fullName evidence="4">Uncharacterized protein</fullName>
    </submittedName>
</protein>
<evidence type="ECO:0000256" key="1">
    <source>
        <dbReference type="SAM" id="MobiDB-lite"/>
    </source>
</evidence>
<accession>A0A6T7ERJ6</accession>
<keyword evidence="2" id="KW-0732">Signal</keyword>
<reference evidence="4" key="1">
    <citation type="submission" date="2021-01" db="EMBL/GenBank/DDBJ databases">
        <authorList>
            <person name="Corre E."/>
            <person name="Pelletier E."/>
            <person name="Niang G."/>
            <person name="Scheremetjew M."/>
            <person name="Finn R."/>
            <person name="Kale V."/>
            <person name="Holt S."/>
            <person name="Cochrane G."/>
            <person name="Meng A."/>
            <person name="Brown T."/>
            <person name="Cohen L."/>
        </authorList>
    </citation>
    <scope>NUCLEOTIDE SEQUENCE</scope>
    <source>
        <strain evidence="4">CCMP2084</strain>
    </source>
</reference>
<evidence type="ECO:0000313" key="4">
    <source>
        <dbReference type="EMBL" id="CAD9809176.1"/>
    </source>
</evidence>
<sequence>MRSFAFLLSLQSLSYCTGFSPVKSPPHVSNPSRSALCATNADGRKLDFQHKAASFAATLALGWAVGASSSLAAPTSSNDWTPASGVSSSFVVALSDSDFADFSLPSYQDVSAAEINQNLKGGKQLFGEAAITASSSSSDAAVSKPAAAQKKEPSAAELKAEKAEAKAAQKAARERQQAAVEAAAAAAAIQ</sequence>
<proteinExistence type="predicted"/>
<gene>
    <name evidence="3" type="ORF">ASEP1449_LOCUS996</name>
    <name evidence="4" type="ORF">ASEP1449_LOCUS998</name>
</gene>
<name>A0A6T7ERJ6_9STRA</name>
<dbReference type="EMBL" id="HBHQ01001570">
    <property type="protein sequence ID" value="CAD9809174.1"/>
    <property type="molecule type" value="Transcribed_RNA"/>
</dbReference>
<evidence type="ECO:0000256" key="2">
    <source>
        <dbReference type="SAM" id="SignalP"/>
    </source>
</evidence>
<dbReference type="AlphaFoldDB" id="A0A6T7ERJ6"/>
<dbReference type="EMBL" id="HBHQ01001572">
    <property type="protein sequence ID" value="CAD9809176.1"/>
    <property type="molecule type" value="Transcribed_RNA"/>
</dbReference>
<evidence type="ECO:0000313" key="3">
    <source>
        <dbReference type="EMBL" id="CAD9809174.1"/>
    </source>
</evidence>
<feature type="region of interest" description="Disordered" evidence="1">
    <location>
        <begin position="141"/>
        <end position="170"/>
    </location>
</feature>